<evidence type="ECO:0000313" key="2">
    <source>
        <dbReference type="EMBL" id="AGY58294.1"/>
    </source>
</evidence>
<dbReference type="GO" id="GO:0051213">
    <property type="term" value="F:dioxygenase activity"/>
    <property type="evidence" value="ECO:0007669"/>
    <property type="project" value="UniProtKB-KW"/>
</dbReference>
<protein>
    <submittedName>
        <fullName evidence="2">Glyoxalase/bleomycin resistance protein/dioxygenase</fullName>
    </submittedName>
</protein>
<reference evidence="2 3" key="1">
    <citation type="journal article" date="2013" name="PLoS ONE">
        <title>Cultivation and Complete Genome Sequencing of Gloeobacter kilaueensis sp. nov., from a Lava Cave in Kilauea Caldera, Hawai'i.</title>
        <authorList>
            <person name="Saw J.H."/>
            <person name="Schatz M."/>
            <person name="Brown M.V."/>
            <person name="Kunkel D.D."/>
            <person name="Foster J.S."/>
            <person name="Shick H."/>
            <person name="Christensen S."/>
            <person name="Hou S."/>
            <person name="Wan X."/>
            <person name="Donachie S.P."/>
        </authorList>
    </citation>
    <scope>NUCLEOTIDE SEQUENCE [LARGE SCALE GENOMIC DNA]</scope>
    <source>
        <strain evidence="3">JS</strain>
    </source>
</reference>
<keyword evidence="3" id="KW-1185">Reference proteome</keyword>
<dbReference type="Pfam" id="PF00903">
    <property type="entry name" value="Glyoxalase"/>
    <property type="match status" value="1"/>
</dbReference>
<evidence type="ECO:0000313" key="3">
    <source>
        <dbReference type="Proteomes" id="UP000017396"/>
    </source>
</evidence>
<dbReference type="OrthoDB" id="192739at2"/>
<dbReference type="Proteomes" id="UP000017396">
    <property type="component" value="Chromosome"/>
</dbReference>
<dbReference type="PROSITE" id="PS51819">
    <property type="entry name" value="VOC"/>
    <property type="match status" value="1"/>
</dbReference>
<name>U5QL18_GLOK1</name>
<dbReference type="KEGG" id="glj:GKIL_2048"/>
<keyword evidence="2" id="KW-0223">Dioxygenase</keyword>
<accession>U5QL18</accession>
<evidence type="ECO:0000259" key="1">
    <source>
        <dbReference type="PROSITE" id="PS51819"/>
    </source>
</evidence>
<organism evidence="2 3">
    <name type="scientific">Gloeobacter kilaueensis (strain ATCC BAA-2537 / CCAP 1431/1 / ULC 316 / JS1)</name>
    <dbReference type="NCBI Taxonomy" id="1183438"/>
    <lineage>
        <taxon>Bacteria</taxon>
        <taxon>Bacillati</taxon>
        <taxon>Cyanobacteriota</taxon>
        <taxon>Cyanophyceae</taxon>
        <taxon>Gloeobacterales</taxon>
        <taxon>Gloeobacteraceae</taxon>
        <taxon>Gloeobacter</taxon>
    </lineage>
</organism>
<dbReference type="STRING" id="1183438.GKIL_2048"/>
<dbReference type="Gene3D" id="3.10.180.10">
    <property type="entry name" value="2,3-Dihydroxybiphenyl 1,2-Dioxygenase, domain 1"/>
    <property type="match status" value="1"/>
</dbReference>
<dbReference type="EMBL" id="CP003587">
    <property type="protein sequence ID" value="AGY58294.1"/>
    <property type="molecule type" value="Genomic_DNA"/>
</dbReference>
<dbReference type="RefSeq" id="WP_023173425.1">
    <property type="nucleotide sequence ID" value="NC_022600.1"/>
</dbReference>
<sequence>MQIQAVHLELRATDLLRSERFYHQLFDAPPTVNHSAGFVLFTVYGAELLVLPGTVVPVRFGFRLARQADLDALARRCSARSLPFERRQFDHPALARREVALNFVDPDGHRCSFYLLTQG</sequence>
<feature type="domain" description="VOC" evidence="1">
    <location>
        <begin position="4"/>
        <end position="116"/>
    </location>
</feature>
<dbReference type="InterPro" id="IPR029068">
    <property type="entry name" value="Glyas_Bleomycin-R_OHBP_Dase"/>
</dbReference>
<proteinExistence type="predicted"/>
<dbReference type="InterPro" id="IPR004360">
    <property type="entry name" value="Glyas_Fos-R_dOase_dom"/>
</dbReference>
<dbReference type="eggNOG" id="COG0346">
    <property type="taxonomic scope" value="Bacteria"/>
</dbReference>
<dbReference type="SUPFAM" id="SSF54593">
    <property type="entry name" value="Glyoxalase/Bleomycin resistance protein/Dihydroxybiphenyl dioxygenase"/>
    <property type="match status" value="1"/>
</dbReference>
<dbReference type="InterPro" id="IPR037523">
    <property type="entry name" value="VOC_core"/>
</dbReference>
<keyword evidence="2" id="KW-0560">Oxidoreductase</keyword>
<gene>
    <name evidence="2" type="ORF">GKIL_2048</name>
</gene>
<dbReference type="HOGENOM" id="CLU_2058030_0_0_3"/>
<dbReference type="AlphaFoldDB" id="U5QL18"/>